<proteinExistence type="predicted"/>
<keyword evidence="1" id="KW-0472">Membrane</keyword>
<protein>
    <submittedName>
        <fullName evidence="2">Uncharacterized protein</fullName>
    </submittedName>
</protein>
<sequence>MLTSALKFPIFKERTLRCYAAFVFFEAPKSVKGSSCSSTIGVFDLKLCPDNLEKFLKWVTPTMSPRNVRSDLVLIFHEESVSSELLSSFLQYSHKNLYGSPIFVLRSENAKKPDPTLEDHSENYSRKTEAFISFYFFDTWVTFNCYLYLHRRNGPEIFDCKASECYKRMMLELERVSNHGKRISWYMNMYPNDFKRKISPKLGSPLQRKEPLTLSQTTYEFLVGDLDSNFTDKFYGYSSPGIFFDVSDFTRGDIFRDESIYQEFPVSYTSSKNFITSDSVHAITLESKIYTTPFDDMGWIGIAGAVFFVALILTLNRFWIPGRLSFQEKFPIALLSVIGSLVDNSLKAQMFGLIAFWAPVLCKAFLEGKYVNQIASDVQNCVLTLVQIVNKPIDYSEISTPFMLRVLPENNFNMVQKIFNPSIFRERTLRCYAAFVFFEALDPLKESNWKSSCFLSNVLNLQLVKCELANAMNWIAESMTFESVRSDLIITFHPDPTPREFLSTFLYYTHQLLNGSPVFVLRPKNVMVTDADDKKHSNSNYSMETELSFPDSLDNFLGYFYMKGVNIKNTFHCKASECHKRMISEFERVSNHGKKISWHMTMLPQEIELRIGLNSGSPLQRLDPWDLAKTTYEFLVGDLDSNNSGSFYGKSPFRTRASKILSPRTASMP</sequence>
<dbReference type="EMBL" id="CAJVCH010434634">
    <property type="protein sequence ID" value="CAG7818944.1"/>
    <property type="molecule type" value="Genomic_DNA"/>
</dbReference>
<gene>
    <name evidence="2" type="ORF">AFUS01_LOCUS29421</name>
</gene>
<dbReference type="Proteomes" id="UP000708208">
    <property type="component" value="Unassembled WGS sequence"/>
</dbReference>
<evidence type="ECO:0000313" key="3">
    <source>
        <dbReference type="Proteomes" id="UP000708208"/>
    </source>
</evidence>
<accession>A0A8J2LAI1</accession>
<keyword evidence="1" id="KW-1133">Transmembrane helix</keyword>
<comment type="caution">
    <text evidence="2">The sequence shown here is derived from an EMBL/GenBank/DDBJ whole genome shotgun (WGS) entry which is preliminary data.</text>
</comment>
<evidence type="ECO:0000313" key="2">
    <source>
        <dbReference type="EMBL" id="CAG7818944.1"/>
    </source>
</evidence>
<keyword evidence="1" id="KW-0812">Transmembrane</keyword>
<dbReference type="AlphaFoldDB" id="A0A8J2LAI1"/>
<organism evidence="2 3">
    <name type="scientific">Allacma fusca</name>
    <dbReference type="NCBI Taxonomy" id="39272"/>
    <lineage>
        <taxon>Eukaryota</taxon>
        <taxon>Metazoa</taxon>
        <taxon>Ecdysozoa</taxon>
        <taxon>Arthropoda</taxon>
        <taxon>Hexapoda</taxon>
        <taxon>Collembola</taxon>
        <taxon>Symphypleona</taxon>
        <taxon>Sminthuridae</taxon>
        <taxon>Allacma</taxon>
    </lineage>
</organism>
<evidence type="ECO:0000256" key="1">
    <source>
        <dbReference type="SAM" id="Phobius"/>
    </source>
</evidence>
<reference evidence="2" key="1">
    <citation type="submission" date="2021-06" db="EMBL/GenBank/DDBJ databases">
        <authorList>
            <person name="Hodson N. C."/>
            <person name="Mongue J. A."/>
            <person name="Jaron S. K."/>
        </authorList>
    </citation>
    <scope>NUCLEOTIDE SEQUENCE</scope>
</reference>
<feature type="transmembrane region" description="Helical" evidence="1">
    <location>
        <begin position="297"/>
        <end position="320"/>
    </location>
</feature>
<keyword evidence="3" id="KW-1185">Reference proteome</keyword>
<name>A0A8J2LAI1_9HEXA</name>